<protein>
    <submittedName>
        <fullName evidence="2">Uncharacterized protein</fullName>
    </submittedName>
</protein>
<evidence type="ECO:0000313" key="2">
    <source>
        <dbReference type="EMBL" id="KND87315.1"/>
    </source>
</evidence>
<name>A0A0L0N0J3_TOLOC</name>
<dbReference type="Proteomes" id="UP000036947">
    <property type="component" value="Unassembled WGS sequence"/>
</dbReference>
<feature type="region of interest" description="Disordered" evidence="1">
    <location>
        <begin position="1"/>
        <end position="49"/>
    </location>
</feature>
<accession>A0A0L0N0J3</accession>
<dbReference type="STRING" id="1163406.A0A0L0N0J3"/>
<sequence length="141" mass="15879">MSFAGCLWNGRGEKRKLSSPAQEDDTNKPDETVDEPEPKSLTVPGLGVRDAGVSDETWEQLGQDAAKEQQRDREYRNMLRAQRSTRDADRDRIIRREEKAKKAKLLAMGACPVGYHWIKQSGGYRCAGGSHWMSDEKVGKL</sequence>
<organism evidence="2 3">
    <name type="scientific">Tolypocladium ophioglossoides (strain CBS 100239)</name>
    <name type="common">Snaketongue truffleclub</name>
    <name type="synonym">Elaphocordyceps ophioglossoides</name>
    <dbReference type="NCBI Taxonomy" id="1163406"/>
    <lineage>
        <taxon>Eukaryota</taxon>
        <taxon>Fungi</taxon>
        <taxon>Dikarya</taxon>
        <taxon>Ascomycota</taxon>
        <taxon>Pezizomycotina</taxon>
        <taxon>Sordariomycetes</taxon>
        <taxon>Hypocreomycetidae</taxon>
        <taxon>Hypocreales</taxon>
        <taxon>Ophiocordycipitaceae</taxon>
        <taxon>Tolypocladium</taxon>
    </lineage>
</organism>
<dbReference type="EMBL" id="LFRF01000038">
    <property type="protein sequence ID" value="KND87315.1"/>
    <property type="molecule type" value="Genomic_DNA"/>
</dbReference>
<proteinExistence type="predicted"/>
<gene>
    <name evidence="2" type="ORF">TOPH_08072</name>
</gene>
<dbReference type="OrthoDB" id="2423195at2759"/>
<comment type="caution">
    <text evidence="2">The sequence shown here is derived from an EMBL/GenBank/DDBJ whole genome shotgun (WGS) entry which is preliminary data.</text>
</comment>
<keyword evidence="3" id="KW-1185">Reference proteome</keyword>
<evidence type="ECO:0000256" key="1">
    <source>
        <dbReference type="SAM" id="MobiDB-lite"/>
    </source>
</evidence>
<dbReference type="AlphaFoldDB" id="A0A0L0N0J3"/>
<reference evidence="2 3" key="1">
    <citation type="journal article" date="2015" name="BMC Genomics">
        <title>The genome of the truffle-parasite Tolypocladium ophioglossoides and the evolution of antifungal peptaibiotics.</title>
        <authorList>
            <person name="Quandt C.A."/>
            <person name="Bushley K.E."/>
            <person name="Spatafora J.W."/>
        </authorList>
    </citation>
    <scope>NUCLEOTIDE SEQUENCE [LARGE SCALE GENOMIC DNA]</scope>
    <source>
        <strain evidence="2 3">CBS 100239</strain>
    </source>
</reference>
<evidence type="ECO:0000313" key="3">
    <source>
        <dbReference type="Proteomes" id="UP000036947"/>
    </source>
</evidence>